<keyword evidence="6" id="KW-0804">Transcription</keyword>
<keyword evidence="5" id="KW-0805">Transcription regulation</keyword>
<dbReference type="STRING" id="29655.A0A0K9NKS8"/>
<name>A0A0K9NKS8_ZOSMR</name>
<keyword evidence="2" id="KW-0677">Repeat</keyword>
<dbReference type="PROSITE" id="PS00028">
    <property type="entry name" value="ZINC_FINGER_C2H2_1"/>
    <property type="match status" value="2"/>
</dbReference>
<reference evidence="11" key="1">
    <citation type="journal article" date="2016" name="Nature">
        <title>The genome of the seagrass Zostera marina reveals angiosperm adaptation to the sea.</title>
        <authorList>
            <person name="Olsen J.L."/>
            <person name="Rouze P."/>
            <person name="Verhelst B."/>
            <person name="Lin Y.-C."/>
            <person name="Bayer T."/>
            <person name="Collen J."/>
            <person name="Dattolo E."/>
            <person name="De Paoli E."/>
            <person name="Dittami S."/>
            <person name="Maumus F."/>
            <person name="Michel G."/>
            <person name="Kersting A."/>
            <person name="Lauritano C."/>
            <person name="Lohaus R."/>
            <person name="Toepel M."/>
            <person name="Tonon T."/>
            <person name="Vanneste K."/>
            <person name="Amirebrahimi M."/>
            <person name="Brakel J."/>
            <person name="Bostroem C."/>
            <person name="Chovatia M."/>
            <person name="Grimwood J."/>
            <person name="Jenkins J.W."/>
            <person name="Jueterbock A."/>
            <person name="Mraz A."/>
            <person name="Stam W.T."/>
            <person name="Tice H."/>
            <person name="Bornberg-Bauer E."/>
            <person name="Green P.J."/>
            <person name="Pearson G.A."/>
            <person name="Procaccini G."/>
            <person name="Duarte C.M."/>
            <person name="Schmutz J."/>
            <person name="Reusch T.B.H."/>
            <person name="Van de Peer Y."/>
        </authorList>
    </citation>
    <scope>NUCLEOTIDE SEQUENCE [LARGE SCALE GENOMIC DNA]</scope>
    <source>
        <strain evidence="11">cv. Finnish</strain>
    </source>
</reference>
<dbReference type="InterPro" id="IPR013087">
    <property type="entry name" value="Znf_C2H2_type"/>
</dbReference>
<evidence type="ECO:0000256" key="5">
    <source>
        <dbReference type="ARBA" id="ARBA00023015"/>
    </source>
</evidence>
<dbReference type="GO" id="GO:0006355">
    <property type="term" value="P:regulation of DNA-templated transcription"/>
    <property type="evidence" value="ECO:0000318"/>
    <property type="project" value="GO_Central"/>
</dbReference>
<comment type="caution">
    <text evidence="10">The sequence shown here is derived from an EMBL/GenBank/DDBJ whole genome shotgun (WGS) entry which is preliminary data.</text>
</comment>
<feature type="compositionally biased region" description="Low complexity" evidence="8">
    <location>
        <begin position="165"/>
        <end position="180"/>
    </location>
</feature>
<evidence type="ECO:0000313" key="11">
    <source>
        <dbReference type="Proteomes" id="UP000036987"/>
    </source>
</evidence>
<evidence type="ECO:0000313" key="10">
    <source>
        <dbReference type="EMBL" id="KMZ57384.1"/>
    </source>
</evidence>
<evidence type="ECO:0000256" key="3">
    <source>
        <dbReference type="ARBA" id="ARBA00022771"/>
    </source>
</evidence>
<evidence type="ECO:0000256" key="2">
    <source>
        <dbReference type="ARBA" id="ARBA00022737"/>
    </source>
</evidence>
<dbReference type="InterPro" id="IPR044653">
    <property type="entry name" value="AZF1/2/3-like"/>
</dbReference>
<keyword evidence="3 7" id="KW-0863">Zinc-finger</keyword>
<dbReference type="EMBL" id="LFYR01002072">
    <property type="protein sequence ID" value="KMZ57384.1"/>
    <property type="molecule type" value="Genomic_DNA"/>
</dbReference>
<dbReference type="GO" id="GO:0003700">
    <property type="term" value="F:DNA-binding transcription factor activity"/>
    <property type="evidence" value="ECO:0000318"/>
    <property type="project" value="GO_Central"/>
</dbReference>
<feature type="domain" description="C2H2-type" evidence="9">
    <location>
        <begin position="74"/>
        <end position="101"/>
    </location>
</feature>
<dbReference type="Gene3D" id="3.30.160.60">
    <property type="entry name" value="Classic Zinc Finger"/>
    <property type="match status" value="1"/>
</dbReference>
<feature type="region of interest" description="Disordered" evidence="8">
    <location>
        <begin position="165"/>
        <end position="188"/>
    </location>
</feature>
<organism evidence="10 11">
    <name type="scientific">Zostera marina</name>
    <name type="common">Eelgrass</name>
    <dbReference type="NCBI Taxonomy" id="29655"/>
    <lineage>
        <taxon>Eukaryota</taxon>
        <taxon>Viridiplantae</taxon>
        <taxon>Streptophyta</taxon>
        <taxon>Embryophyta</taxon>
        <taxon>Tracheophyta</taxon>
        <taxon>Spermatophyta</taxon>
        <taxon>Magnoliopsida</taxon>
        <taxon>Liliopsida</taxon>
        <taxon>Zosteraceae</taxon>
        <taxon>Zostera</taxon>
    </lineage>
</organism>
<feature type="compositionally biased region" description="Polar residues" evidence="8">
    <location>
        <begin position="1"/>
        <end position="19"/>
    </location>
</feature>
<dbReference type="GO" id="GO:0008270">
    <property type="term" value="F:zinc ion binding"/>
    <property type="evidence" value="ECO:0007669"/>
    <property type="project" value="UniProtKB-KW"/>
</dbReference>
<evidence type="ECO:0000256" key="6">
    <source>
        <dbReference type="ARBA" id="ARBA00023163"/>
    </source>
</evidence>
<keyword evidence="4" id="KW-0862">Zinc</keyword>
<accession>A0A0K9NKS8</accession>
<gene>
    <name evidence="10" type="ORF">ZOSMA_86G00190</name>
</gene>
<feature type="region of interest" description="Disordered" evidence="8">
    <location>
        <begin position="1"/>
        <end position="35"/>
    </location>
</feature>
<dbReference type="SMART" id="SM00355">
    <property type="entry name" value="ZnF_C2H2"/>
    <property type="match status" value="2"/>
</dbReference>
<proteinExistence type="predicted"/>
<evidence type="ECO:0000259" key="9">
    <source>
        <dbReference type="PROSITE" id="PS50157"/>
    </source>
</evidence>
<keyword evidence="1" id="KW-0479">Metal-binding</keyword>
<sequence>MAESTAAQVSESSYTSSTWAKRKRSKRQSKYSFQDHRQSTEEEYLAICLLMLARDSRSLPTADQKHRQQNYNHHRCSICYKSFPSYQALGGHKASHRSKPTTTPTTVSSATDEVIAVVPSSNAIPTMLTLTGKTHQCSICYKVFPSGQALGGHKRCHYDGGAAMTSTTTGSGSSTTTSGGTHRDNKNSEKRVVLGMGLGFDLNTPPKPDVLFDATATAGWIRCVTSEEDEVQSPMAYKKPRLLIPA</sequence>
<dbReference type="Proteomes" id="UP000036987">
    <property type="component" value="Unassembled WGS sequence"/>
</dbReference>
<feature type="domain" description="C2H2-type" evidence="9">
    <location>
        <begin position="135"/>
        <end position="157"/>
    </location>
</feature>
<dbReference type="PANTHER" id="PTHR45988">
    <property type="entry name" value="C2H2 TYPE ZINC FINGER TRANSCRIPTION FACTOR FAMILY-RELATED"/>
    <property type="match status" value="1"/>
</dbReference>
<dbReference type="OMA" id="HGHRETF"/>
<dbReference type="SUPFAM" id="SSF57667">
    <property type="entry name" value="beta-beta-alpha zinc fingers"/>
    <property type="match status" value="1"/>
</dbReference>
<dbReference type="OrthoDB" id="40579at2759"/>
<evidence type="ECO:0000256" key="8">
    <source>
        <dbReference type="SAM" id="MobiDB-lite"/>
    </source>
</evidence>
<keyword evidence="11" id="KW-1185">Reference proteome</keyword>
<dbReference type="GO" id="GO:0000976">
    <property type="term" value="F:transcription cis-regulatory region binding"/>
    <property type="evidence" value="ECO:0000318"/>
    <property type="project" value="GO_Central"/>
</dbReference>
<dbReference type="PROSITE" id="PS50157">
    <property type="entry name" value="ZINC_FINGER_C2H2_2"/>
    <property type="match status" value="2"/>
</dbReference>
<evidence type="ECO:0000256" key="7">
    <source>
        <dbReference type="PROSITE-ProRule" id="PRU00042"/>
    </source>
</evidence>
<feature type="compositionally biased region" description="Basic residues" evidence="8">
    <location>
        <begin position="20"/>
        <end position="29"/>
    </location>
</feature>
<evidence type="ECO:0000256" key="1">
    <source>
        <dbReference type="ARBA" id="ARBA00022723"/>
    </source>
</evidence>
<protein>
    <submittedName>
        <fullName evidence="10">Zinc-finger protein</fullName>
    </submittedName>
</protein>
<dbReference type="PANTHER" id="PTHR45988:SF90">
    <property type="entry name" value="ZINC FINGER PROTEIN ZAT10-LIKE"/>
    <property type="match status" value="1"/>
</dbReference>
<dbReference type="GO" id="GO:0005634">
    <property type="term" value="C:nucleus"/>
    <property type="evidence" value="ECO:0000318"/>
    <property type="project" value="GO_Central"/>
</dbReference>
<dbReference type="Pfam" id="PF13912">
    <property type="entry name" value="zf-C2H2_6"/>
    <property type="match status" value="2"/>
</dbReference>
<dbReference type="InterPro" id="IPR036236">
    <property type="entry name" value="Znf_C2H2_sf"/>
</dbReference>
<dbReference type="AlphaFoldDB" id="A0A0K9NKS8"/>
<evidence type="ECO:0000256" key="4">
    <source>
        <dbReference type="ARBA" id="ARBA00022833"/>
    </source>
</evidence>